<organism evidence="2 3">
    <name type="scientific">Actinoplanes philippinensis</name>
    <dbReference type="NCBI Taxonomy" id="35752"/>
    <lineage>
        <taxon>Bacteria</taxon>
        <taxon>Bacillati</taxon>
        <taxon>Actinomycetota</taxon>
        <taxon>Actinomycetes</taxon>
        <taxon>Micromonosporales</taxon>
        <taxon>Micromonosporaceae</taxon>
        <taxon>Actinoplanes</taxon>
    </lineage>
</organism>
<dbReference type="AlphaFoldDB" id="A0A1I2HP53"/>
<accession>A0A1I2HP53</accession>
<dbReference type="RefSeq" id="WP_177319851.1">
    <property type="nucleotide sequence ID" value="NZ_BOMT01000001.1"/>
</dbReference>
<sequence>MPEIEGLSGVVTITHDGRPVTTIAGGGCTPKTRFQIASVSKNFTSTLTMMLVEEGLLDLHQPIGYWLPEAPPSWHAVTLHHLLSNSSGIGHGTEVPGLDPSVAVTRDDQLQLIVRAPLQFEPGTRFHYSTPAFIVVGIVAERATGKPYAELLSEKILQPLGLTSTASGSRPQVVVAGHHAGDPVEPCDLASMIGGGDICSTSEDLIAYADALRAGKLVSHDSLALMRTQHSTFLEPDRSPDRRLELTGYGYGHYIGSLDGRPAALHTGDNPGYKSLVGWFPDGAGLVALSNDDSIQWQDALLRLL</sequence>
<evidence type="ECO:0000313" key="3">
    <source>
        <dbReference type="Proteomes" id="UP000199645"/>
    </source>
</evidence>
<dbReference type="PANTHER" id="PTHR46825">
    <property type="entry name" value="D-ALANYL-D-ALANINE-CARBOXYPEPTIDASE/ENDOPEPTIDASE AMPH"/>
    <property type="match status" value="1"/>
</dbReference>
<keyword evidence="3" id="KW-1185">Reference proteome</keyword>
<name>A0A1I2HP53_9ACTN</name>
<protein>
    <submittedName>
        <fullName evidence="2">CubicO group peptidase, beta-lactamase class C family</fullName>
    </submittedName>
</protein>
<reference evidence="2 3" key="1">
    <citation type="submission" date="2016-10" db="EMBL/GenBank/DDBJ databases">
        <authorList>
            <person name="de Groot N.N."/>
        </authorList>
    </citation>
    <scope>NUCLEOTIDE SEQUENCE [LARGE SCALE GENOMIC DNA]</scope>
    <source>
        <strain evidence="2 3">DSM 43019</strain>
    </source>
</reference>
<dbReference type="STRING" id="35752.SAMN05421541_108308"/>
<evidence type="ECO:0000313" key="2">
    <source>
        <dbReference type="EMBL" id="SFF30506.1"/>
    </source>
</evidence>
<proteinExistence type="predicted"/>
<dbReference type="SUPFAM" id="SSF56601">
    <property type="entry name" value="beta-lactamase/transpeptidase-like"/>
    <property type="match status" value="1"/>
</dbReference>
<feature type="domain" description="Beta-lactamase-related" evidence="1">
    <location>
        <begin position="8"/>
        <end position="293"/>
    </location>
</feature>
<dbReference type="EMBL" id="FONV01000008">
    <property type="protein sequence ID" value="SFF30506.1"/>
    <property type="molecule type" value="Genomic_DNA"/>
</dbReference>
<dbReference type="InterPro" id="IPR050491">
    <property type="entry name" value="AmpC-like"/>
</dbReference>
<evidence type="ECO:0000259" key="1">
    <source>
        <dbReference type="Pfam" id="PF00144"/>
    </source>
</evidence>
<dbReference type="InterPro" id="IPR012338">
    <property type="entry name" value="Beta-lactam/transpept-like"/>
</dbReference>
<dbReference type="InterPro" id="IPR001466">
    <property type="entry name" value="Beta-lactam-related"/>
</dbReference>
<dbReference type="PANTHER" id="PTHR46825:SF9">
    <property type="entry name" value="BETA-LACTAMASE-RELATED DOMAIN-CONTAINING PROTEIN"/>
    <property type="match status" value="1"/>
</dbReference>
<dbReference type="Pfam" id="PF00144">
    <property type="entry name" value="Beta-lactamase"/>
    <property type="match status" value="1"/>
</dbReference>
<dbReference type="Gene3D" id="3.40.710.10">
    <property type="entry name" value="DD-peptidase/beta-lactamase superfamily"/>
    <property type="match status" value="1"/>
</dbReference>
<gene>
    <name evidence="2" type="ORF">SAMN05421541_108308</name>
</gene>
<dbReference type="Proteomes" id="UP000199645">
    <property type="component" value="Unassembled WGS sequence"/>
</dbReference>